<dbReference type="OrthoDB" id="3647113at2759"/>
<dbReference type="Pfam" id="PF00651">
    <property type="entry name" value="BTB"/>
    <property type="match status" value="1"/>
</dbReference>
<sequence>MADREDITVPENERTRIEGDIVAIEVGDTTKEIFHVHKKLLMTRSAYFKKALQYAGSAFSRLKVANVEIATFDLYVQYIYTGRLPYKTIDESFGTMVDLYLAAGRLEDFDTMNAAIDAMLVFHTAEETFVPNSSIIQKVYKATEPGSEIRRLFVDMHLWSEDPDLIDEADDDPRDFLVDFSKAALKQLKAKSGDEEVASYETASCCNYHEHSNGAKCNNRKRKRDDSDDAASEDEEARADSLSPA</sequence>
<name>A0A2S6C4P0_9PEZI</name>
<evidence type="ECO:0000313" key="3">
    <source>
        <dbReference type="EMBL" id="PPJ54692.1"/>
    </source>
</evidence>
<feature type="domain" description="BTB" evidence="2">
    <location>
        <begin position="20"/>
        <end position="88"/>
    </location>
</feature>
<reference evidence="4" key="1">
    <citation type="journal article" date="2017" name="bioRxiv">
        <title>Conservation of a gene cluster reveals novel cercosporin biosynthetic mechanisms and extends production to the genus Colletotrichum.</title>
        <authorList>
            <person name="de Jonge R."/>
            <person name="Ebert M.K."/>
            <person name="Huitt-Roehl C.R."/>
            <person name="Pal P."/>
            <person name="Suttle J.C."/>
            <person name="Spanner R.E."/>
            <person name="Neubauer J.D."/>
            <person name="Jurick W.M.II."/>
            <person name="Stott K.A."/>
            <person name="Secor G.A."/>
            <person name="Thomma B.P.H.J."/>
            <person name="Van de Peer Y."/>
            <person name="Townsend C.A."/>
            <person name="Bolton M.D."/>
        </authorList>
    </citation>
    <scope>NUCLEOTIDE SEQUENCE [LARGE SCALE GENOMIC DNA]</scope>
    <source>
        <strain evidence="4">CBS538.71</strain>
    </source>
</reference>
<organism evidence="3 4">
    <name type="scientific">Cercospora berteroae</name>
    <dbReference type="NCBI Taxonomy" id="357750"/>
    <lineage>
        <taxon>Eukaryota</taxon>
        <taxon>Fungi</taxon>
        <taxon>Dikarya</taxon>
        <taxon>Ascomycota</taxon>
        <taxon>Pezizomycotina</taxon>
        <taxon>Dothideomycetes</taxon>
        <taxon>Dothideomycetidae</taxon>
        <taxon>Mycosphaerellales</taxon>
        <taxon>Mycosphaerellaceae</taxon>
        <taxon>Cercospora</taxon>
    </lineage>
</organism>
<comment type="caution">
    <text evidence="3">The sequence shown here is derived from an EMBL/GenBank/DDBJ whole genome shotgun (WGS) entry which is preliminary data.</text>
</comment>
<dbReference type="STRING" id="357750.A0A2S6C4P0"/>
<dbReference type="Proteomes" id="UP000237631">
    <property type="component" value="Unassembled WGS sequence"/>
</dbReference>
<evidence type="ECO:0000256" key="1">
    <source>
        <dbReference type="SAM" id="MobiDB-lite"/>
    </source>
</evidence>
<dbReference type="EMBL" id="PNEN01000558">
    <property type="protein sequence ID" value="PPJ54692.1"/>
    <property type="molecule type" value="Genomic_DNA"/>
</dbReference>
<keyword evidence="4" id="KW-1185">Reference proteome</keyword>
<dbReference type="InterPro" id="IPR011333">
    <property type="entry name" value="SKP1/BTB/POZ_sf"/>
</dbReference>
<gene>
    <name evidence="3" type="ORF">CBER1_06016</name>
</gene>
<dbReference type="PROSITE" id="PS50097">
    <property type="entry name" value="BTB"/>
    <property type="match status" value="1"/>
</dbReference>
<dbReference type="SUPFAM" id="SSF54695">
    <property type="entry name" value="POZ domain"/>
    <property type="match status" value="1"/>
</dbReference>
<dbReference type="Gene3D" id="3.30.710.10">
    <property type="entry name" value="Potassium Channel Kv1.1, Chain A"/>
    <property type="match status" value="1"/>
</dbReference>
<protein>
    <recommendedName>
        <fullName evidence="2">BTB domain-containing protein</fullName>
    </recommendedName>
</protein>
<evidence type="ECO:0000313" key="4">
    <source>
        <dbReference type="Proteomes" id="UP000237631"/>
    </source>
</evidence>
<accession>A0A2S6C4P0</accession>
<feature type="region of interest" description="Disordered" evidence="1">
    <location>
        <begin position="208"/>
        <end position="245"/>
    </location>
</feature>
<dbReference type="CDD" id="cd18186">
    <property type="entry name" value="BTB_POZ_ZBTB_KLHL-like"/>
    <property type="match status" value="1"/>
</dbReference>
<dbReference type="PANTHER" id="PTHR47843:SF2">
    <property type="entry name" value="BTB DOMAIN-CONTAINING PROTEIN"/>
    <property type="match status" value="1"/>
</dbReference>
<dbReference type="InterPro" id="IPR000210">
    <property type="entry name" value="BTB/POZ_dom"/>
</dbReference>
<dbReference type="AlphaFoldDB" id="A0A2S6C4P0"/>
<feature type="compositionally biased region" description="Acidic residues" evidence="1">
    <location>
        <begin position="227"/>
        <end position="237"/>
    </location>
</feature>
<evidence type="ECO:0000259" key="2">
    <source>
        <dbReference type="PROSITE" id="PS50097"/>
    </source>
</evidence>
<proteinExistence type="predicted"/>
<dbReference type="PANTHER" id="PTHR47843">
    <property type="entry name" value="BTB DOMAIN-CONTAINING PROTEIN-RELATED"/>
    <property type="match status" value="1"/>
</dbReference>